<proteinExistence type="predicted"/>
<reference evidence="2" key="1">
    <citation type="journal article" date="2019" name="Environ. Microbiol.">
        <title>Fungal ecological strategies reflected in gene transcription - a case study of two litter decomposers.</title>
        <authorList>
            <person name="Barbi F."/>
            <person name="Kohler A."/>
            <person name="Barry K."/>
            <person name="Baskaran P."/>
            <person name="Daum C."/>
            <person name="Fauchery L."/>
            <person name="Ihrmark K."/>
            <person name="Kuo A."/>
            <person name="LaButti K."/>
            <person name="Lipzen A."/>
            <person name="Morin E."/>
            <person name="Grigoriev I.V."/>
            <person name="Henrissat B."/>
            <person name="Lindahl B."/>
            <person name="Martin F."/>
        </authorList>
    </citation>
    <scope>NUCLEOTIDE SEQUENCE</scope>
    <source>
        <strain evidence="2">JB14</strain>
    </source>
</reference>
<evidence type="ECO:0000313" key="3">
    <source>
        <dbReference type="Proteomes" id="UP000799118"/>
    </source>
</evidence>
<feature type="region of interest" description="Disordered" evidence="1">
    <location>
        <begin position="119"/>
        <end position="139"/>
    </location>
</feature>
<gene>
    <name evidence="2" type="ORF">BT96DRAFT_984188</name>
</gene>
<protein>
    <submittedName>
        <fullName evidence="2">Uncharacterized protein</fullName>
    </submittedName>
</protein>
<evidence type="ECO:0000256" key="1">
    <source>
        <dbReference type="SAM" id="MobiDB-lite"/>
    </source>
</evidence>
<dbReference type="Proteomes" id="UP000799118">
    <property type="component" value="Unassembled WGS sequence"/>
</dbReference>
<dbReference type="AlphaFoldDB" id="A0A6A4IGQ4"/>
<dbReference type="EMBL" id="ML769386">
    <property type="protein sequence ID" value="KAE9409831.1"/>
    <property type="molecule type" value="Genomic_DNA"/>
</dbReference>
<sequence length="271" mass="30354">MSNLNIEVRLYPLIDGVMQELCLLAQSLKEGRILQCHSQALFSGTEGSQTPDCAACIFDLTSETWNPAFWFEGKALEDDDDWRTSDEAAAASRADTITLLGTSGCYWSLTKKKRQKLNATLTTKGEEPPKKKRRKEAVPDPGIYNTFNITISADLLPELVYSNEPLVFGKPSKEYNPAFLDTVSVVMIHNEFDLQLLGLEKLQDGYLLDVIDDIEQHNMSAEDEIWSPSPDPTDTAYRASTSTTAARTEPYPQRERRARYAGKGEDEEESS</sequence>
<feature type="compositionally biased region" description="Low complexity" evidence="1">
    <location>
        <begin position="233"/>
        <end position="248"/>
    </location>
</feature>
<accession>A0A6A4IGQ4</accession>
<evidence type="ECO:0000313" key="2">
    <source>
        <dbReference type="EMBL" id="KAE9409831.1"/>
    </source>
</evidence>
<feature type="region of interest" description="Disordered" evidence="1">
    <location>
        <begin position="221"/>
        <end position="271"/>
    </location>
</feature>
<keyword evidence="3" id="KW-1185">Reference proteome</keyword>
<name>A0A6A4IGQ4_9AGAR</name>
<organism evidence="2 3">
    <name type="scientific">Gymnopus androsaceus JB14</name>
    <dbReference type="NCBI Taxonomy" id="1447944"/>
    <lineage>
        <taxon>Eukaryota</taxon>
        <taxon>Fungi</taxon>
        <taxon>Dikarya</taxon>
        <taxon>Basidiomycota</taxon>
        <taxon>Agaricomycotina</taxon>
        <taxon>Agaricomycetes</taxon>
        <taxon>Agaricomycetidae</taxon>
        <taxon>Agaricales</taxon>
        <taxon>Marasmiineae</taxon>
        <taxon>Omphalotaceae</taxon>
        <taxon>Gymnopus</taxon>
    </lineage>
</organism>